<feature type="transmembrane region" description="Helical" evidence="1">
    <location>
        <begin position="12"/>
        <end position="27"/>
    </location>
</feature>
<sequence>MQKIIFKIKGHRYFLLFILLFSYFESIQGRLSYERSFTVYLFTPEAAIVQLLSACILFLIIRFLIVKWQISGIIKIKSIVFILITSVLIYFIVMLLLGLFVALIFNTLERNFNTTTLILSSFKNVLDALIYGSFYMTYFYYNRNKWHQKEISRYNQALSESKIMQLKSQINPHFLFNNLNILDQLIEEDKVVASDFLNNFAELYRIVLEVSDKKLIKLEEEIEFANLYFQLIKQKFGNAFVLEFNIKNNVGYIVPMTLQLLIENVIKHNKATEQNPIKIDINIDDKITVTNSFRPKSPSQFSSGKALKNLNVQYEILSNQKIHIVQDEATFLVNIPIIKNLL</sequence>
<reference evidence="3 4" key="1">
    <citation type="submission" date="2020-02" db="EMBL/GenBank/DDBJ databases">
        <authorList>
            <person name="Chen W.-M."/>
        </authorList>
    </citation>
    <scope>NUCLEOTIDE SEQUENCE [LARGE SCALE GENOMIC DNA]</scope>
    <source>
        <strain evidence="3 4">KDG-16</strain>
    </source>
</reference>
<dbReference type="RefSeq" id="WP_166077224.1">
    <property type="nucleotide sequence ID" value="NZ_JAAJBT010000004.1"/>
</dbReference>
<dbReference type="EMBL" id="JAAJBT010000004">
    <property type="protein sequence ID" value="NHM02128.1"/>
    <property type="molecule type" value="Genomic_DNA"/>
</dbReference>
<comment type="caution">
    <text evidence="3">The sequence shown here is derived from an EMBL/GenBank/DDBJ whole genome shotgun (WGS) entry which is preliminary data.</text>
</comment>
<dbReference type="InterPro" id="IPR050640">
    <property type="entry name" value="Bact_2-comp_sensor_kinase"/>
</dbReference>
<feature type="transmembrane region" description="Helical" evidence="1">
    <location>
        <begin position="47"/>
        <end position="66"/>
    </location>
</feature>
<name>A0ABX0I7G8_9FLAO</name>
<keyword evidence="1" id="KW-0472">Membrane</keyword>
<feature type="domain" description="Signal transduction histidine kinase internal region" evidence="2">
    <location>
        <begin position="162"/>
        <end position="239"/>
    </location>
</feature>
<feature type="transmembrane region" description="Helical" evidence="1">
    <location>
        <begin position="78"/>
        <end position="105"/>
    </location>
</feature>
<dbReference type="PANTHER" id="PTHR34220">
    <property type="entry name" value="SENSOR HISTIDINE KINASE YPDA"/>
    <property type="match status" value="1"/>
</dbReference>
<accession>A0ABX0I7G8</accession>
<evidence type="ECO:0000259" key="2">
    <source>
        <dbReference type="Pfam" id="PF06580"/>
    </source>
</evidence>
<keyword evidence="1" id="KW-0812">Transmembrane</keyword>
<keyword evidence="1" id="KW-1133">Transmembrane helix</keyword>
<dbReference type="Proteomes" id="UP000800984">
    <property type="component" value="Unassembled WGS sequence"/>
</dbReference>
<protein>
    <submittedName>
        <fullName evidence="3">Histidine kinase</fullName>
    </submittedName>
</protein>
<dbReference type="Pfam" id="PF06580">
    <property type="entry name" value="His_kinase"/>
    <property type="match status" value="1"/>
</dbReference>
<dbReference type="InterPro" id="IPR010559">
    <property type="entry name" value="Sig_transdc_His_kin_internal"/>
</dbReference>
<evidence type="ECO:0000313" key="4">
    <source>
        <dbReference type="Proteomes" id="UP000800984"/>
    </source>
</evidence>
<dbReference type="PANTHER" id="PTHR34220:SF7">
    <property type="entry name" value="SENSOR HISTIDINE KINASE YPDA"/>
    <property type="match status" value="1"/>
</dbReference>
<proteinExistence type="predicted"/>
<feature type="transmembrane region" description="Helical" evidence="1">
    <location>
        <begin position="125"/>
        <end position="141"/>
    </location>
</feature>
<keyword evidence="3" id="KW-0418">Kinase</keyword>
<dbReference type="GO" id="GO:0016301">
    <property type="term" value="F:kinase activity"/>
    <property type="evidence" value="ECO:0007669"/>
    <property type="project" value="UniProtKB-KW"/>
</dbReference>
<gene>
    <name evidence="3" type="ORF">G4D72_08390</name>
</gene>
<evidence type="ECO:0000256" key="1">
    <source>
        <dbReference type="SAM" id="Phobius"/>
    </source>
</evidence>
<organism evidence="3 4">
    <name type="scientific">Flavobacterium difficile</name>
    <dbReference type="NCBI Taxonomy" id="2709659"/>
    <lineage>
        <taxon>Bacteria</taxon>
        <taxon>Pseudomonadati</taxon>
        <taxon>Bacteroidota</taxon>
        <taxon>Flavobacteriia</taxon>
        <taxon>Flavobacteriales</taxon>
        <taxon>Flavobacteriaceae</taxon>
        <taxon>Flavobacterium</taxon>
    </lineage>
</organism>
<evidence type="ECO:0000313" key="3">
    <source>
        <dbReference type="EMBL" id="NHM02128.1"/>
    </source>
</evidence>
<keyword evidence="4" id="KW-1185">Reference proteome</keyword>
<keyword evidence="3" id="KW-0808">Transferase</keyword>